<evidence type="ECO:0000256" key="13">
    <source>
        <dbReference type="ARBA" id="ARBA00023180"/>
    </source>
</evidence>
<evidence type="ECO:0000256" key="7">
    <source>
        <dbReference type="ARBA" id="ARBA00022741"/>
    </source>
</evidence>
<evidence type="ECO:0000256" key="1">
    <source>
        <dbReference type="ARBA" id="ARBA00004167"/>
    </source>
</evidence>
<dbReference type="GO" id="GO:0005886">
    <property type="term" value="C:plasma membrane"/>
    <property type="evidence" value="ECO:0007669"/>
    <property type="project" value="TreeGrafter"/>
</dbReference>
<keyword evidence="10" id="KW-1133">Transmembrane helix</keyword>
<keyword evidence="8" id="KW-0418">Kinase</keyword>
<keyword evidence="9" id="KW-0067">ATP-binding</keyword>
<keyword evidence="4" id="KW-0812">Transmembrane</keyword>
<dbReference type="STRING" id="93759.A0A1R3GIF7"/>
<evidence type="ECO:0000256" key="6">
    <source>
        <dbReference type="ARBA" id="ARBA00022737"/>
    </source>
</evidence>
<dbReference type="SUPFAM" id="SSF56112">
    <property type="entry name" value="Protein kinase-like (PK-like)"/>
    <property type="match status" value="2"/>
</dbReference>
<evidence type="ECO:0000256" key="3">
    <source>
        <dbReference type="ARBA" id="ARBA00022679"/>
    </source>
</evidence>
<evidence type="ECO:0000256" key="9">
    <source>
        <dbReference type="ARBA" id="ARBA00022840"/>
    </source>
</evidence>
<feature type="domain" description="Protein kinase" evidence="14">
    <location>
        <begin position="183"/>
        <end position="384"/>
    </location>
</feature>
<evidence type="ECO:0000313" key="16">
    <source>
        <dbReference type="Proteomes" id="UP000187203"/>
    </source>
</evidence>
<keyword evidence="13" id="KW-0325">Glycoprotein</keyword>
<comment type="subcellular location">
    <subcellularLocation>
        <location evidence="1">Membrane</location>
        <topology evidence="1">Single-pass membrane protein</topology>
    </subcellularLocation>
</comment>
<evidence type="ECO:0000259" key="14">
    <source>
        <dbReference type="PROSITE" id="PS50011"/>
    </source>
</evidence>
<protein>
    <recommendedName>
        <fullName evidence="14">Protein kinase domain-containing protein</fullName>
    </recommendedName>
</protein>
<dbReference type="InterPro" id="IPR000719">
    <property type="entry name" value="Prot_kinase_dom"/>
</dbReference>
<evidence type="ECO:0000256" key="10">
    <source>
        <dbReference type="ARBA" id="ARBA00022989"/>
    </source>
</evidence>
<keyword evidence="6" id="KW-0677">Repeat</keyword>
<evidence type="ECO:0000256" key="5">
    <source>
        <dbReference type="ARBA" id="ARBA00022729"/>
    </source>
</evidence>
<keyword evidence="3" id="KW-0808">Transferase</keyword>
<dbReference type="Gene3D" id="3.30.200.20">
    <property type="entry name" value="Phosphorylase Kinase, domain 1"/>
    <property type="match status" value="1"/>
</dbReference>
<evidence type="ECO:0000256" key="12">
    <source>
        <dbReference type="ARBA" id="ARBA00023170"/>
    </source>
</evidence>
<accession>A0A1R3GIF7</accession>
<evidence type="ECO:0000313" key="15">
    <source>
        <dbReference type="EMBL" id="OMO57847.1"/>
    </source>
</evidence>
<reference evidence="16" key="1">
    <citation type="submission" date="2013-09" db="EMBL/GenBank/DDBJ databases">
        <title>Corchorus olitorius genome sequencing.</title>
        <authorList>
            <person name="Alam M."/>
            <person name="Haque M.S."/>
            <person name="Islam M.S."/>
            <person name="Emdad E.M."/>
            <person name="Islam M.M."/>
            <person name="Ahmed B."/>
            <person name="Halim A."/>
            <person name="Hossen Q.M.M."/>
            <person name="Hossain M.Z."/>
            <person name="Ahmed R."/>
            <person name="Khan M.M."/>
            <person name="Islam R."/>
            <person name="Rashid M.M."/>
            <person name="Khan S.A."/>
            <person name="Rahman M.S."/>
            <person name="Alam M."/>
            <person name="Yahiya A.S."/>
            <person name="Khan M.S."/>
            <person name="Azam M.S."/>
            <person name="Haque T."/>
            <person name="Lashkar M.Z.H."/>
            <person name="Akhand A.I."/>
            <person name="Morshed G."/>
            <person name="Roy S."/>
            <person name="Uddin K.S."/>
            <person name="Rabeya T."/>
            <person name="Hossain A.S."/>
            <person name="Chowdhury A."/>
            <person name="Snigdha A.R."/>
            <person name="Mortoza M.S."/>
            <person name="Matin S.A."/>
            <person name="Hoque S.M.E."/>
            <person name="Islam M.K."/>
            <person name="Roy D.K."/>
            <person name="Haider R."/>
            <person name="Moosa M.M."/>
            <person name="Elias S.M."/>
            <person name="Hasan A.M."/>
            <person name="Jahan S."/>
            <person name="Shafiuddin M."/>
            <person name="Mahmood N."/>
            <person name="Shommy N.S."/>
        </authorList>
    </citation>
    <scope>NUCLEOTIDE SEQUENCE [LARGE SCALE GENOMIC DNA]</scope>
    <source>
        <strain evidence="16">cv. O-4</strain>
    </source>
</reference>
<dbReference type="PROSITE" id="PS50011">
    <property type="entry name" value="PROTEIN_KINASE_DOM"/>
    <property type="match status" value="1"/>
</dbReference>
<keyword evidence="7" id="KW-0547">Nucleotide-binding</keyword>
<dbReference type="FunFam" id="3.30.200.20:FF:000142">
    <property type="entry name" value="Cysteine-rich receptor-like protein kinase 10"/>
    <property type="match status" value="1"/>
</dbReference>
<keyword evidence="5" id="KW-0732">Signal</keyword>
<dbReference type="PANTHER" id="PTHR27002">
    <property type="entry name" value="RECEPTOR-LIKE SERINE/THREONINE-PROTEIN KINASE SD1-8"/>
    <property type="match status" value="1"/>
</dbReference>
<dbReference type="AlphaFoldDB" id="A0A1R3GIF7"/>
<dbReference type="PANTHER" id="PTHR27002:SF1063">
    <property type="entry name" value="RECEPTOR-LIKE SERINE_THREONINE-PROTEIN KINASE"/>
    <property type="match status" value="1"/>
</dbReference>
<dbReference type="OrthoDB" id="4062651at2759"/>
<proteinExistence type="predicted"/>
<dbReference type="InterPro" id="IPR001245">
    <property type="entry name" value="Ser-Thr/Tyr_kinase_cat_dom"/>
</dbReference>
<organism evidence="15 16">
    <name type="scientific">Corchorus olitorius</name>
    <dbReference type="NCBI Taxonomy" id="93759"/>
    <lineage>
        <taxon>Eukaryota</taxon>
        <taxon>Viridiplantae</taxon>
        <taxon>Streptophyta</taxon>
        <taxon>Embryophyta</taxon>
        <taxon>Tracheophyta</taxon>
        <taxon>Spermatophyta</taxon>
        <taxon>Magnoliopsida</taxon>
        <taxon>eudicotyledons</taxon>
        <taxon>Gunneridae</taxon>
        <taxon>Pentapetalae</taxon>
        <taxon>rosids</taxon>
        <taxon>malvids</taxon>
        <taxon>Malvales</taxon>
        <taxon>Malvaceae</taxon>
        <taxon>Grewioideae</taxon>
        <taxon>Apeibeae</taxon>
        <taxon>Corchorus</taxon>
    </lineage>
</organism>
<evidence type="ECO:0000256" key="8">
    <source>
        <dbReference type="ARBA" id="ARBA00022777"/>
    </source>
</evidence>
<dbReference type="GO" id="GO:0005524">
    <property type="term" value="F:ATP binding"/>
    <property type="evidence" value="ECO:0007669"/>
    <property type="project" value="UniProtKB-KW"/>
</dbReference>
<name>A0A1R3GIF7_9ROSI</name>
<dbReference type="Proteomes" id="UP000187203">
    <property type="component" value="Unassembled WGS sequence"/>
</dbReference>
<gene>
    <name evidence="15" type="ORF">COLO4_35049</name>
</gene>
<dbReference type="GO" id="GO:0004674">
    <property type="term" value="F:protein serine/threonine kinase activity"/>
    <property type="evidence" value="ECO:0007669"/>
    <property type="project" value="UniProtKB-KW"/>
</dbReference>
<dbReference type="Gene3D" id="1.10.510.10">
    <property type="entry name" value="Transferase(Phosphotransferase) domain 1"/>
    <property type="match status" value="1"/>
</dbReference>
<sequence>MVSNGEEEYVYYTPRNRRKYARMVMKYDGGVQAGIALLDSYNCVGDSTKGGCERWEGPKCRSNGDKYEMKTVAVTDVRSTKYSTYNRSVTLYDCMDMCWKDCQCLGVYAEDVHVNGCVFLIGPYAEGDGKSFQVITRHHSKKSLLELMTSDEMGEITEFQDGNNGHNLNIYTTKLINSATNCFSPENLLGKGGFGPVFKGTLPNGQEVAIKRLSRGSGQGLVEFKNELILIAKLQHTNLVRLLGFCVQGEDKMLVYEYMPNKSLDFSIFVVTWLQNMQWGAWELWKHGASLELVDPTLSDSCCKSQVLRCITLGLLCVEDSPLDRPTMSDVISMLNGEMQLPLPKRPAFSTARNMVDETNSMVEKEKENYTINGRLSMSEMDPR</sequence>
<keyword evidence="16" id="KW-1185">Reference proteome</keyword>
<comment type="caution">
    <text evidence="15">The sequence shown here is derived from an EMBL/GenBank/DDBJ whole genome shotgun (WGS) entry which is preliminary data.</text>
</comment>
<dbReference type="EMBL" id="AWUE01022484">
    <property type="protein sequence ID" value="OMO57847.1"/>
    <property type="molecule type" value="Genomic_DNA"/>
</dbReference>
<keyword evidence="12" id="KW-0675">Receptor</keyword>
<evidence type="ECO:0000256" key="11">
    <source>
        <dbReference type="ARBA" id="ARBA00023136"/>
    </source>
</evidence>
<evidence type="ECO:0000256" key="2">
    <source>
        <dbReference type="ARBA" id="ARBA00022527"/>
    </source>
</evidence>
<dbReference type="Pfam" id="PF07714">
    <property type="entry name" value="PK_Tyr_Ser-Thr"/>
    <property type="match status" value="1"/>
</dbReference>
<evidence type="ECO:0000256" key="4">
    <source>
        <dbReference type="ARBA" id="ARBA00022692"/>
    </source>
</evidence>
<keyword evidence="11" id="KW-0472">Membrane</keyword>
<dbReference type="InterPro" id="IPR011009">
    <property type="entry name" value="Kinase-like_dom_sf"/>
</dbReference>
<keyword evidence="2" id="KW-0723">Serine/threonine-protein kinase</keyword>